<evidence type="ECO:0000259" key="8">
    <source>
        <dbReference type="Pfam" id="PF23609"/>
    </source>
</evidence>
<dbReference type="SMR" id="I7MMT8"/>
<keyword evidence="10" id="KW-1185">Reference proteome</keyword>
<dbReference type="PANTHER" id="PTHR22850">
    <property type="entry name" value="WD40 REPEAT FAMILY"/>
    <property type="match status" value="1"/>
</dbReference>
<dbReference type="GO" id="GO:0005634">
    <property type="term" value="C:nucleus"/>
    <property type="evidence" value="ECO:0007669"/>
    <property type="project" value="UniProtKB-SubCell"/>
</dbReference>
<keyword evidence="3" id="KW-0677">Repeat</keyword>
<dbReference type="RefSeq" id="XP_001026968.2">
    <property type="nucleotide sequence ID" value="XM_001026968.3"/>
</dbReference>
<evidence type="ECO:0000256" key="1">
    <source>
        <dbReference type="ARBA" id="ARBA00004123"/>
    </source>
</evidence>
<dbReference type="InterPro" id="IPR036322">
    <property type="entry name" value="WD40_repeat_dom_sf"/>
</dbReference>
<accession>I7MMT8</accession>
<feature type="domain" description="Histone-binding protein RBBP4-like N-terminal" evidence="7">
    <location>
        <begin position="20"/>
        <end position="89"/>
    </location>
</feature>
<comment type="subcellular location">
    <subcellularLocation>
        <location evidence="1">Nucleus</location>
    </subcellularLocation>
</comment>
<dbReference type="InterPro" id="IPR020472">
    <property type="entry name" value="WD40_PAC1"/>
</dbReference>
<dbReference type="AlphaFoldDB" id="I7MMT8"/>
<feature type="repeat" description="WD" evidence="6">
    <location>
        <begin position="319"/>
        <end position="354"/>
    </location>
</feature>
<keyword evidence="5" id="KW-0539">Nucleus</keyword>
<dbReference type="InParanoid" id="I7MMT8"/>
<reference evidence="10" key="1">
    <citation type="journal article" date="2006" name="PLoS Biol.">
        <title>Macronuclear genome sequence of the ciliate Tetrahymena thermophila, a model eukaryote.</title>
        <authorList>
            <person name="Eisen J.A."/>
            <person name="Coyne R.S."/>
            <person name="Wu M."/>
            <person name="Wu D."/>
            <person name="Thiagarajan M."/>
            <person name="Wortman J.R."/>
            <person name="Badger J.H."/>
            <person name="Ren Q."/>
            <person name="Amedeo P."/>
            <person name="Jones K.M."/>
            <person name="Tallon L.J."/>
            <person name="Delcher A.L."/>
            <person name="Salzberg S.L."/>
            <person name="Silva J.C."/>
            <person name="Haas B.J."/>
            <person name="Majoros W.H."/>
            <person name="Farzad M."/>
            <person name="Carlton J.M."/>
            <person name="Smith R.K. Jr."/>
            <person name="Garg J."/>
            <person name="Pearlman R.E."/>
            <person name="Karrer K.M."/>
            <person name="Sun L."/>
            <person name="Manning G."/>
            <person name="Elde N.C."/>
            <person name="Turkewitz A.P."/>
            <person name="Asai D.J."/>
            <person name="Wilkes D.E."/>
            <person name="Wang Y."/>
            <person name="Cai H."/>
            <person name="Collins K."/>
            <person name="Stewart B.A."/>
            <person name="Lee S.R."/>
            <person name="Wilamowska K."/>
            <person name="Weinberg Z."/>
            <person name="Ruzzo W.L."/>
            <person name="Wloga D."/>
            <person name="Gaertig J."/>
            <person name="Frankel J."/>
            <person name="Tsao C.-C."/>
            <person name="Gorovsky M.A."/>
            <person name="Keeling P.J."/>
            <person name="Waller R.F."/>
            <person name="Patron N.J."/>
            <person name="Cherry J.M."/>
            <person name="Stover N.A."/>
            <person name="Krieger C.J."/>
            <person name="del Toro C."/>
            <person name="Ryder H.F."/>
            <person name="Williamson S.C."/>
            <person name="Barbeau R.A."/>
            <person name="Hamilton E.P."/>
            <person name="Orias E."/>
        </authorList>
    </citation>
    <scope>NUCLEOTIDE SEQUENCE [LARGE SCALE GENOMIC DNA]</scope>
    <source>
        <strain evidence="10">SB210</strain>
    </source>
</reference>
<proteinExistence type="predicted"/>
<dbReference type="KEGG" id="tet:TTHERM_00688660"/>
<dbReference type="InterPro" id="IPR050459">
    <property type="entry name" value="WD_repeat_RBAP46/RBAP48/MSI1"/>
</dbReference>
<name>I7MMT8_TETTS</name>
<dbReference type="Proteomes" id="UP000009168">
    <property type="component" value="Unassembled WGS sequence"/>
</dbReference>
<keyword evidence="4" id="KW-0156">Chromatin regulator</keyword>
<dbReference type="EMBL" id="GG662260">
    <property type="protein sequence ID" value="EAS06726.2"/>
    <property type="molecule type" value="Genomic_DNA"/>
</dbReference>
<dbReference type="GeneID" id="7844016"/>
<dbReference type="PROSITE" id="PS50082">
    <property type="entry name" value="WD_REPEATS_2"/>
    <property type="match status" value="4"/>
</dbReference>
<evidence type="ECO:0000259" key="7">
    <source>
        <dbReference type="Pfam" id="PF12265"/>
    </source>
</evidence>
<dbReference type="InterPro" id="IPR019775">
    <property type="entry name" value="WD40_repeat_CS"/>
</dbReference>
<evidence type="ECO:0000256" key="3">
    <source>
        <dbReference type="ARBA" id="ARBA00022737"/>
    </source>
</evidence>
<dbReference type="Pfam" id="PF12265">
    <property type="entry name" value="CAF1C_H4-bd"/>
    <property type="match status" value="1"/>
</dbReference>
<keyword evidence="2 6" id="KW-0853">WD repeat</keyword>
<dbReference type="InterPro" id="IPR059104">
    <property type="entry name" value="Beta-prop_EIPR1-like"/>
</dbReference>
<evidence type="ECO:0000313" key="10">
    <source>
        <dbReference type="Proteomes" id="UP000009168"/>
    </source>
</evidence>
<dbReference type="GO" id="GO:0006325">
    <property type="term" value="P:chromatin organization"/>
    <property type="evidence" value="ECO:0007669"/>
    <property type="project" value="UniProtKB-KW"/>
</dbReference>
<protein>
    <submittedName>
        <fullName evidence="9">Histone-binding protein RBBP4 or subunit C of Caf1 complex protein</fullName>
    </submittedName>
</protein>
<feature type="repeat" description="WD" evidence="6">
    <location>
        <begin position="275"/>
        <end position="317"/>
    </location>
</feature>
<dbReference type="InterPro" id="IPR015943">
    <property type="entry name" value="WD40/YVTN_repeat-like_dom_sf"/>
</dbReference>
<evidence type="ECO:0000256" key="4">
    <source>
        <dbReference type="ARBA" id="ARBA00022853"/>
    </source>
</evidence>
<dbReference type="OrthoDB" id="427795at2759"/>
<dbReference type="FunCoup" id="I7MMT8">
    <property type="interactions" value="489"/>
</dbReference>
<dbReference type="SUPFAM" id="SSF50978">
    <property type="entry name" value="WD40 repeat-like"/>
    <property type="match status" value="1"/>
</dbReference>
<dbReference type="PROSITE" id="PS50294">
    <property type="entry name" value="WD_REPEATS_REGION"/>
    <property type="match status" value="2"/>
</dbReference>
<feature type="repeat" description="WD" evidence="6">
    <location>
        <begin position="226"/>
        <end position="268"/>
    </location>
</feature>
<gene>
    <name evidence="9" type="ORF">TTHERM_00688660</name>
</gene>
<evidence type="ECO:0000256" key="5">
    <source>
        <dbReference type="ARBA" id="ARBA00023242"/>
    </source>
</evidence>
<dbReference type="eggNOG" id="KOG0264">
    <property type="taxonomic scope" value="Eukaryota"/>
</dbReference>
<dbReference type="OMA" id="KIRAMPA"/>
<dbReference type="Pfam" id="PF00400">
    <property type="entry name" value="WD40"/>
    <property type="match status" value="2"/>
</dbReference>
<dbReference type="Gene3D" id="2.130.10.10">
    <property type="entry name" value="YVTN repeat-like/Quinoprotein amine dehydrogenase"/>
    <property type="match status" value="1"/>
</dbReference>
<dbReference type="HOGENOM" id="CLU_020445_3_1_1"/>
<dbReference type="STRING" id="312017.I7MMT8"/>
<evidence type="ECO:0000313" key="9">
    <source>
        <dbReference type="EMBL" id="EAS06726.2"/>
    </source>
</evidence>
<evidence type="ECO:0000256" key="2">
    <source>
        <dbReference type="ARBA" id="ARBA00022574"/>
    </source>
</evidence>
<organism evidence="9 10">
    <name type="scientific">Tetrahymena thermophila (strain SB210)</name>
    <dbReference type="NCBI Taxonomy" id="312017"/>
    <lineage>
        <taxon>Eukaryota</taxon>
        <taxon>Sar</taxon>
        <taxon>Alveolata</taxon>
        <taxon>Ciliophora</taxon>
        <taxon>Intramacronucleata</taxon>
        <taxon>Oligohymenophorea</taxon>
        <taxon>Hymenostomatida</taxon>
        <taxon>Tetrahymenina</taxon>
        <taxon>Tetrahymenidae</taxon>
        <taxon>Tetrahymena</taxon>
    </lineage>
</organism>
<dbReference type="InterPro" id="IPR001680">
    <property type="entry name" value="WD40_rpt"/>
</dbReference>
<dbReference type="Pfam" id="PF23609">
    <property type="entry name" value="Beta-prop_EIPR1"/>
    <property type="match status" value="1"/>
</dbReference>
<evidence type="ECO:0000256" key="6">
    <source>
        <dbReference type="PROSITE-ProRule" id="PRU00221"/>
    </source>
</evidence>
<feature type="repeat" description="WD" evidence="6">
    <location>
        <begin position="176"/>
        <end position="218"/>
    </location>
</feature>
<dbReference type="InterPro" id="IPR022052">
    <property type="entry name" value="Histone-bd_RBBP4-like_N"/>
</dbReference>
<feature type="domain" description="EIPR1-like beta-propeller" evidence="8">
    <location>
        <begin position="232"/>
        <end position="351"/>
    </location>
</feature>
<sequence length="425" mass="48695">MNQQMAEEFNDGYENQAINDEYKIWKKNAPFLYDIAITHELEWPSLSVQWLPTKDIPQESDYAIHKLILGTHTSGQDKDYLLIAKVRLPLEETATDISEYQNQAKEVGQTGLSAGENRIEIETKILHDGEINRARYMPQKYNVIATKVTNGEIHVFDYTQHPTTPQNDQVRPQLRLVGHSAEGYGISWNPKKQGYIVSGGYDKKICIWNVEAASQLNSSISPLHDIEFHKSCVEDVAWHQINPDIFGSVSDDRTVAIWDMRQKSNAGLINPTHCTQAHTGDIYCLDFNPFNEYLFITGSEDKNIGFWDMRNTSKRLHTFVGHTDQVLRCEWSPFNVGVFSSCSADRRVIVWDISKCGQEMKNEDLVDGPPELLFMHGGHRAKVNDISWNQKENLILASVEENNILQVWQMARNIYDDTDDEVMKD</sequence>
<dbReference type="PRINTS" id="PR00320">
    <property type="entry name" value="GPROTEINBRPT"/>
</dbReference>
<dbReference type="SMART" id="SM00320">
    <property type="entry name" value="WD40"/>
    <property type="match status" value="6"/>
</dbReference>
<dbReference type="PROSITE" id="PS00678">
    <property type="entry name" value="WD_REPEATS_1"/>
    <property type="match status" value="1"/>
</dbReference>